<dbReference type="EMBL" id="CAIF01000013">
    <property type="protein sequence ID" value="CCH41205.1"/>
    <property type="molecule type" value="Genomic_DNA"/>
</dbReference>
<dbReference type="AlphaFoldDB" id="K0K8N9"/>
<keyword evidence="2" id="KW-1185">Reference proteome</keyword>
<dbReference type="HOGENOM" id="CLU_045155_1_0_1"/>
<dbReference type="Proteomes" id="UP000009328">
    <property type="component" value="Unassembled WGS sequence"/>
</dbReference>
<dbReference type="STRING" id="1206466.K0K8N9"/>
<sequence length="389" mass="44433">MAVAVLPQSLSQDVLNDNHKYDVPKDVYEEQLLPILQALLKFGITDPSTVKFDPAKHILFTDDYYTKTKRHTLEELGLKNLHQTPISPIGVSEPFPLFTQEAITIMRYELIQKDLIEHCGRVSSQSTTGDVDLTIRGYTKKFAHFTHEAWTHPKTMEIINKMAGVELLHMFDYEIASANVSIRSEATKLIDQTPIDYDDPDKIPGIVSWHFDSPQFVCVLMMSDTTKMVGGETSLIKGDGKVAKVANPKQGWANVLQGRVVKHIAPKPSGEYDERITQVCSYRPADPMLDKCVMTTIKPAALSGTRYNEFYKDWMNYRLEVLSKRVDILKEQINTKIDKGERFDQIETINFIQKNIVEYAEHTWQEFEVVDDGIVEKPASYQVTKARWD</sequence>
<protein>
    <submittedName>
        <fullName evidence="1">Uncharacterized protein</fullName>
    </submittedName>
</protein>
<reference evidence="1 2" key="1">
    <citation type="journal article" date="2012" name="Eukaryot. Cell">
        <title>Draft genome sequence of Wickerhamomyces ciferrii NRRL Y-1031 F-60-10.</title>
        <authorList>
            <person name="Schneider J."/>
            <person name="Andrea H."/>
            <person name="Blom J."/>
            <person name="Jaenicke S."/>
            <person name="Ruckert C."/>
            <person name="Schorsch C."/>
            <person name="Szczepanowski R."/>
            <person name="Farwick M."/>
            <person name="Goesmann A."/>
            <person name="Puhler A."/>
            <person name="Schaffer S."/>
            <person name="Tauch A."/>
            <person name="Kohler T."/>
            <person name="Brinkrolf K."/>
        </authorList>
    </citation>
    <scope>NUCLEOTIDE SEQUENCE [LARGE SCALE GENOMIC DNA]</scope>
    <source>
        <strain evidence="2">ATCC 14091 / BCRC 22168 / CBS 111 / JCM 3599 / NBRC 0793 / NRRL Y-1031 F-60-10</strain>
    </source>
</reference>
<dbReference type="PANTHER" id="PTHR41677:SF1">
    <property type="entry name" value="FE2OG DIOXYGENASE DOMAIN-CONTAINING PROTEIN"/>
    <property type="match status" value="1"/>
</dbReference>
<dbReference type="InParanoid" id="K0K8N9"/>
<comment type="caution">
    <text evidence="1">The sequence shown here is derived from an EMBL/GenBank/DDBJ whole genome shotgun (WGS) entry which is preliminary data.</text>
</comment>
<dbReference type="eggNOG" id="ENOG502QSJX">
    <property type="taxonomic scope" value="Eukaryota"/>
</dbReference>
<name>K0K8N9_WICCF</name>
<dbReference type="PANTHER" id="PTHR41677">
    <property type="entry name" value="YALI0B19030P"/>
    <property type="match status" value="1"/>
</dbReference>
<evidence type="ECO:0000313" key="2">
    <source>
        <dbReference type="Proteomes" id="UP000009328"/>
    </source>
</evidence>
<gene>
    <name evidence="1" type="ORF">BN7_742</name>
</gene>
<organism evidence="1 2">
    <name type="scientific">Wickerhamomyces ciferrii (strain ATCC 14091 / BCRC 22168 / CBS 111 / JCM 3599 / NBRC 0793 / NRRL Y-1031 F-60-10)</name>
    <name type="common">Yeast</name>
    <name type="synonym">Pichia ciferrii</name>
    <dbReference type="NCBI Taxonomy" id="1206466"/>
    <lineage>
        <taxon>Eukaryota</taxon>
        <taxon>Fungi</taxon>
        <taxon>Dikarya</taxon>
        <taxon>Ascomycota</taxon>
        <taxon>Saccharomycotina</taxon>
        <taxon>Saccharomycetes</taxon>
        <taxon>Phaffomycetales</taxon>
        <taxon>Wickerhamomycetaceae</taxon>
        <taxon>Wickerhamomyces</taxon>
    </lineage>
</organism>
<accession>K0K8N9</accession>
<proteinExistence type="predicted"/>
<evidence type="ECO:0000313" key="1">
    <source>
        <dbReference type="EMBL" id="CCH41205.1"/>
    </source>
</evidence>